<dbReference type="Proteomes" id="UP000484842">
    <property type="component" value="Unassembled WGS sequence"/>
</dbReference>
<comment type="caution">
    <text evidence="1">The sequence shown here is derived from an EMBL/GenBank/DDBJ whole genome shotgun (WGS) entry which is preliminary data.</text>
</comment>
<dbReference type="EMBL" id="WBSL01000004">
    <property type="protein sequence ID" value="MPY67093.1"/>
    <property type="molecule type" value="Genomic_DNA"/>
</dbReference>
<protein>
    <submittedName>
        <fullName evidence="1">Uncharacterized protein</fullName>
    </submittedName>
</protein>
<dbReference type="AlphaFoldDB" id="A0A7X1TRS1"/>
<evidence type="ECO:0000313" key="1">
    <source>
        <dbReference type="EMBL" id="MPY67093.1"/>
    </source>
</evidence>
<accession>A0A7X1TRS1</accession>
<sequence>MTDDDLDLLFAQARAETPADAGAADRFLARHRAERAAPPRRAPRWPPLLAAAAILAGVLVLRPTPALPASAAYDVYQGTLGEGW</sequence>
<evidence type="ECO:0000313" key="2">
    <source>
        <dbReference type="Proteomes" id="UP000484842"/>
    </source>
</evidence>
<name>A0A7X1TRS1_9DEIO</name>
<gene>
    <name evidence="1" type="ORF">F8S09_10380</name>
</gene>
<keyword evidence="2" id="KW-1185">Reference proteome</keyword>
<organism evidence="1 2">
    <name type="scientific">Deinococcus terrestris</name>
    <dbReference type="NCBI Taxonomy" id="2651870"/>
    <lineage>
        <taxon>Bacteria</taxon>
        <taxon>Thermotogati</taxon>
        <taxon>Deinococcota</taxon>
        <taxon>Deinococci</taxon>
        <taxon>Deinococcales</taxon>
        <taxon>Deinococcaceae</taxon>
        <taxon>Deinococcus</taxon>
    </lineage>
</organism>
<reference evidence="1 2" key="1">
    <citation type="submission" date="2019-10" db="EMBL/GenBank/DDBJ databases">
        <title>Deinococcus sp. isolated from soil.</title>
        <authorList>
            <person name="Li Y."/>
            <person name="Wang J."/>
        </authorList>
    </citation>
    <scope>NUCLEOTIDE SEQUENCE [LARGE SCALE GENOMIC DNA]</scope>
    <source>
        <strain evidence="1 2">SDU3-2</strain>
    </source>
</reference>
<proteinExistence type="predicted"/>